<comment type="caution">
    <text evidence="8">The sequence shown here is derived from an EMBL/GenBank/DDBJ whole genome shotgun (WGS) entry which is preliminary data.</text>
</comment>
<dbReference type="GO" id="GO:0005856">
    <property type="term" value="C:cytoskeleton"/>
    <property type="evidence" value="ECO:0007669"/>
    <property type="project" value="UniProtKB-SubCell"/>
</dbReference>
<feature type="coiled-coil region" evidence="6">
    <location>
        <begin position="188"/>
        <end position="222"/>
    </location>
</feature>
<feature type="domain" description="Enkurin" evidence="7">
    <location>
        <begin position="191"/>
        <end position="284"/>
    </location>
</feature>
<keyword evidence="9" id="KW-1185">Reference proteome</keyword>
<dbReference type="Pfam" id="PF13864">
    <property type="entry name" value="Enkurin"/>
    <property type="match status" value="1"/>
</dbReference>
<dbReference type="EMBL" id="PYSW02000015">
    <property type="protein sequence ID" value="KAG2386558.1"/>
    <property type="molecule type" value="Genomic_DNA"/>
</dbReference>
<keyword evidence="5" id="KW-0966">Cell projection</keyword>
<accession>A0AA88KLD6</accession>
<evidence type="ECO:0000256" key="6">
    <source>
        <dbReference type="SAM" id="Coils"/>
    </source>
</evidence>
<dbReference type="InterPro" id="IPR052102">
    <property type="entry name" value="Enkurin_domain-protein"/>
</dbReference>
<proteinExistence type="predicted"/>
<evidence type="ECO:0000256" key="3">
    <source>
        <dbReference type="ARBA" id="ARBA00022490"/>
    </source>
</evidence>
<comment type="subcellular location">
    <subcellularLocation>
        <location evidence="1">Cell projection</location>
        <location evidence="1">Cilium</location>
    </subcellularLocation>
    <subcellularLocation>
        <location evidence="2">Cytoplasm</location>
        <location evidence="2">Cytoskeleton</location>
    </subcellularLocation>
</comment>
<gene>
    <name evidence="8" type="ORF">C9374_002302</name>
</gene>
<sequence>MSSYYHQKVDIDEEESVYNLIERPVEVMAKKEMYRSAYPGTTPPSYSTFALKNTSKPGVANAGGSYFDLDVMGGHHTIKKSTATMGRPVKHDVKPDSFTKKKQGHYTDVLKTMETQKAKKFERTLPDGVSKRPPIPKKDEKPIMGLITKKNYIVSNAVDNILSAPRKVKQMEPLWTQKAEYGKVPDYLSKIKQEIQDEYEYIQSLQQQNDSTGKSMRKLSDEEKESLIDGLRKKWNELHERYQSFSFAMPNDKVHIQRKEAVEQQMDEIEKSIIKLSKQNIFVYDEEDIDY</sequence>
<evidence type="ECO:0000259" key="7">
    <source>
        <dbReference type="PROSITE" id="PS51665"/>
    </source>
</evidence>
<name>A0AA88KLD6_NAELO</name>
<evidence type="ECO:0000256" key="2">
    <source>
        <dbReference type="ARBA" id="ARBA00004245"/>
    </source>
</evidence>
<protein>
    <recommendedName>
        <fullName evidence="7">Enkurin domain-containing protein</fullName>
    </recommendedName>
</protein>
<evidence type="ECO:0000256" key="5">
    <source>
        <dbReference type="ARBA" id="ARBA00023273"/>
    </source>
</evidence>
<dbReference type="RefSeq" id="XP_044550550.1">
    <property type="nucleotide sequence ID" value="XM_044691706.1"/>
</dbReference>
<keyword evidence="4" id="KW-0206">Cytoskeleton</keyword>
<keyword evidence="3" id="KW-0963">Cytoplasm</keyword>
<keyword evidence="6" id="KW-0175">Coiled coil</keyword>
<evidence type="ECO:0000313" key="8">
    <source>
        <dbReference type="EMBL" id="KAG2386558.1"/>
    </source>
</evidence>
<dbReference type="GO" id="GO:0005516">
    <property type="term" value="F:calmodulin binding"/>
    <property type="evidence" value="ECO:0007669"/>
    <property type="project" value="TreeGrafter"/>
</dbReference>
<dbReference type="PROSITE" id="PS51665">
    <property type="entry name" value="ENKURIN"/>
    <property type="match status" value="1"/>
</dbReference>
<organism evidence="8 9">
    <name type="scientific">Naegleria lovaniensis</name>
    <name type="common">Amoeba</name>
    <dbReference type="NCBI Taxonomy" id="51637"/>
    <lineage>
        <taxon>Eukaryota</taxon>
        <taxon>Discoba</taxon>
        <taxon>Heterolobosea</taxon>
        <taxon>Tetramitia</taxon>
        <taxon>Eutetramitia</taxon>
        <taxon>Vahlkampfiidae</taxon>
        <taxon>Naegleria</taxon>
    </lineage>
</organism>
<dbReference type="PANTHER" id="PTHR21490">
    <property type="entry name" value="ENKURIN-RELATED"/>
    <property type="match status" value="1"/>
</dbReference>
<dbReference type="GeneID" id="68094758"/>
<dbReference type="GO" id="GO:0005929">
    <property type="term" value="C:cilium"/>
    <property type="evidence" value="ECO:0007669"/>
    <property type="project" value="UniProtKB-SubCell"/>
</dbReference>
<evidence type="ECO:0000256" key="4">
    <source>
        <dbReference type="ARBA" id="ARBA00023212"/>
    </source>
</evidence>
<dbReference type="InterPro" id="IPR027012">
    <property type="entry name" value="Enkurin_dom"/>
</dbReference>
<evidence type="ECO:0000313" key="9">
    <source>
        <dbReference type="Proteomes" id="UP000816034"/>
    </source>
</evidence>
<dbReference type="AlphaFoldDB" id="A0AA88KLD6"/>
<dbReference type="PANTHER" id="PTHR21490:SF0">
    <property type="entry name" value="ENKURIN"/>
    <property type="match status" value="1"/>
</dbReference>
<dbReference type="Proteomes" id="UP000816034">
    <property type="component" value="Unassembled WGS sequence"/>
</dbReference>
<reference evidence="8 9" key="1">
    <citation type="journal article" date="2018" name="BMC Genomics">
        <title>The genome of Naegleria lovaniensis, the basis for a comparative approach to unravel pathogenicity factors of the human pathogenic amoeba N. fowleri.</title>
        <authorList>
            <person name="Liechti N."/>
            <person name="Schurch N."/>
            <person name="Bruggmann R."/>
            <person name="Wittwer M."/>
        </authorList>
    </citation>
    <scope>NUCLEOTIDE SEQUENCE [LARGE SCALE GENOMIC DNA]</scope>
    <source>
        <strain evidence="8 9">ATCC 30569</strain>
    </source>
</reference>
<evidence type="ECO:0000256" key="1">
    <source>
        <dbReference type="ARBA" id="ARBA00004138"/>
    </source>
</evidence>